<evidence type="ECO:0000313" key="1">
    <source>
        <dbReference type="EMBL" id="MCW1886517.1"/>
    </source>
</evidence>
<evidence type="ECO:0000313" key="2">
    <source>
        <dbReference type="Proteomes" id="UP001207930"/>
    </source>
</evidence>
<reference evidence="1 2" key="1">
    <citation type="submission" date="2022-10" db="EMBL/GenBank/DDBJ databases">
        <title>Luteolibacter flavescens strain MCCC 1K03193, whole genome shotgun sequencing project.</title>
        <authorList>
            <person name="Zhao G."/>
            <person name="Shen L."/>
        </authorList>
    </citation>
    <scope>NUCLEOTIDE SEQUENCE [LARGE SCALE GENOMIC DNA]</scope>
    <source>
        <strain evidence="1 2">MCCC 1K03193</strain>
    </source>
</reference>
<dbReference type="RefSeq" id="WP_264502473.1">
    <property type="nucleotide sequence ID" value="NZ_JAPDDS010000010.1"/>
</dbReference>
<dbReference type="Proteomes" id="UP001207930">
    <property type="component" value="Unassembled WGS sequence"/>
</dbReference>
<dbReference type="Pfam" id="PF11697">
    <property type="entry name" value="DUF3293"/>
    <property type="match status" value="1"/>
</dbReference>
<protein>
    <submittedName>
        <fullName evidence="1">DUF3293 domain-containing protein</fullName>
    </submittedName>
</protein>
<proteinExistence type="predicted"/>
<organism evidence="1 2">
    <name type="scientific">Luteolibacter flavescens</name>
    <dbReference type="NCBI Taxonomy" id="1859460"/>
    <lineage>
        <taxon>Bacteria</taxon>
        <taxon>Pseudomonadati</taxon>
        <taxon>Verrucomicrobiota</taxon>
        <taxon>Verrucomicrobiia</taxon>
        <taxon>Verrucomicrobiales</taxon>
        <taxon>Verrucomicrobiaceae</taxon>
        <taxon>Luteolibacter</taxon>
    </lineage>
</organism>
<accession>A0ABT3FSI7</accession>
<gene>
    <name evidence="1" type="ORF">OKA04_17395</name>
</gene>
<keyword evidence="2" id="KW-1185">Reference proteome</keyword>
<dbReference type="EMBL" id="JAPDDS010000010">
    <property type="protein sequence ID" value="MCW1886517.1"/>
    <property type="molecule type" value="Genomic_DNA"/>
</dbReference>
<sequence length="131" mass="14810">MTTLPQEYLTTVFQLGIRPMPLPERLAIITAWNPMDRLNTTNENLRVDEALRRTLELKARPYFRATGCSPDLAHREPGWGVEMPKADAIALGKRFSQRAIWWIENGELLLVDCSDGEETAVGDFQLRIVGG</sequence>
<comment type="caution">
    <text evidence="1">The sequence shown here is derived from an EMBL/GenBank/DDBJ whole genome shotgun (WGS) entry which is preliminary data.</text>
</comment>
<name>A0ABT3FSI7_9BACT</name>
<dbReference type="InterPro" id="IPR021710">
    <property type="entry name" value="DUF3293"/>
</dbReference>